<dbReference type="EMBL" id="CP007481">
    <property type="protein sequence ID" value="AHX11729.1"/>
    <property type="molecule type" value="Genomic_DNA"/>
</dbReference>
<dbReference type="KEGG" id="nhm:NHE_0804"/>
<dbReference type="Gene3D" id="3.30.420.40">
    <property type="match status" value="1"/>
</dbReference>
<dbReference type="AlphaFoldDB" id="X5HKW8"/>
<gene>
    <name evidence="1" type="ORF">NHE_0804</name>
</gene>
<dbReference type="InterPro" id="IPR043129">
    <property type="entry name" value="ATPase_NBD"/>
</dbReference>
<dbReference type="HOGENOM" id="CLU_1388945_0_0_5"/>
<reference evidence="1 2" key="1">
    <citation type="submission" date="2014-03" db="EMBL/GenBank/DDBJ databases">
        <title>Sequencing and Comparison of Genomes and Transcriptome Profiles of Human Ehrlichiosis Agents.</title>
        <authorList>
            <person name="Lin M."/>
            <person name="Daugherty S.C."/>
            <person name="Nagaraj S."/>
            <person name="Cheng Z."/>
            <person name="Xiong Q."/>
            <person name="Lin F.-Y."/>
            <person name="Sengamalay N."/>
            <person name="Ott S."/>
            <person name="Godinez A."/>
            <person name="Tallon L.J."/>
            <person name="Sadzewicz L."/>
            <person name="Fraser C.M."/>
            <person name="Dunning Hotopp J.C."/>
            <person name="Rikihisa Y."/>
        </authorList>
    </citation>
    <scope>NUCLEOTIDE SEQUENCE [LARGE SCALE GENOMIC DNA]</scope>
    <source>
        <strain evidence="1 2">Oregon</strain>
    </source>
</reference>
<dbReference type="SUPFAM" id="SSF53067">
    <property type="entry name" value="Actin-like ATPase domain"/>
    <property type="match status" value="1"/>
</dbReference>
<sequence>MNILSIDSSKEGKFSIAILKNGSICFSKTVEARLSEKLFHVLNPLREEILTEINILAINTGPGSYTGVRAGIAVLNGMSIGARKQLIGFDAFTVLLSKFRRDYCSFTTNDQEIAVLLKGYNDSFFYLQKFEKNSKKKTNPTRISVEFLTDLKGCTIISDTAGYGYVYETSAEDISLLASDPEACRGADYLTSPLYVQV</sequence>
<organism evidence="1 2">
    <name type="scientific">Neorickettsia helminthoeca str. Oregon</name>
    <dbReference type="NCBI Taxonomy" id="1286528"/>
    <lineage>
        <taxon>Bacteria</taxon>
        <taxon>Pseudomonadati</taxon>
        <taxon>Pseudomonadota</taxon>
        <taxon>Alphaproteobacteria</taxon>
        <taxon>Rickettsiales</taxon>
        <taxon>Anaplasmataceae</taxon>
        <taxon>Neorickettsia</taxon>
    </lineage>
</organism>
<keyword evidence="1" id="KW-0645">Protease</keyword>
<proteinExistence type="predicted"/>
<dbReference type="GO" id="GO:0006508">
    <property type="term" value="P:proteolysis"/>
    <property type="evidence" value="ECO:0007669"/>
    <property type="project" value="UniProtKB-KW"/>
</dbReference>
<evidence type="ECO:0000313" key="2">
    <source>
        <dbReference type="Proteomes" id="UP000023755"/>
    </source>
</evidence>
<dbReference type="OrthoDB" id="9809995at2"/>
<dbReference type="Proteomes" id="UP000023755">
    <property type="component" value="Chromosome"/>
</dbReference>
<keyword evidence="2" id="KW-1185">Reference proteome</keyword>
<accession>X5HKW8</accession>
<name>X5HKW8_9RICK</name>
<evidence type="ECO:0000313" key="1">
    <source>
        <dbReference type="EMBL" id="AHX11729.1"/>
    </source>
</evidence>
<protein>
    <submittedName>
        <fullName evidence="1">Glycoprotease family protein</fullName>
    </submittedName>
</protein>
<dbReference type="STRING" id="1286528.NHE_0804"/>
<dbReference type="RefSeq" id="WP_051579662.1">
    <property type="nucleotide sequence ID" value="NZ_CP007481.1"/>
</dbReference>
<dbReference type="GO" id="GO:0008233">
    <property type="term" value="F:peptidase activity"/>
    <property type="evidence" value="ECO:0007669"/>
    <property type="project" value="UniProtKB-KW"/>
</dbReference>
<keyword evidence="1" id="KW-0378">Hydrolase</keyword>